<dbReference type="Gene3D" id="3.40.1190.20">
    <property type="match status" value="1"/>
</dbReference>
<evidence type="ECO:0000313" key="4">
    <source>
        <dbReference type="EMBL" id="OGY72265.1"/>
    </source>
</evidence>
<dbReference type="InterPro" id="IPR011611">
    <property type="entry name" value="PfkB_dom"/>
</dbReference>
<dbReference type="Pfam" id="PF00294">
    <property type="entry name" value="PfkB"/>
    <property type="match status" value="1"/>
</dbReference>
<proteinExistence type="predicted"/>
<dbReference type="PANTHER" id="PTHR10584:SF166">
    <property type="entry name" value="RIBOKINASE"/>
    <property type="match status" value="1"/>
</dbReference>
<dbReference type="Proteomes" id="UP000178315">
    <property type="component" value="Unassembled WGS sequence"/>
</dbReference>
<dbReference type="SUPFAM" id="SSF53613">
    <property type="entry name" value="Ribokinase-like"/>
    <property type="match status" value="1"/>
</dbReference>
<evidence type="ECO:0000259" key="3">
    <source>
        <dbReference type="Pfam" id="PF00294"/>
    </source>
</evidence>
<dbReference type="EMBL" id="MHJU01000039">
    <property type="protein sequence ID" value="OGY72265.1"/>
    <property type="molecule type" value="Genomic_DNA"/>
</dbReference>
<organism evidence="4 5">
    <name type="scientific">Candidatus Jacksonbacteria bacterium RIFCSPLOWO2_02_FULL_44_20</name>
    <dbReference type="NCBI Taxonomy" id="1798460"/>
    <lineage>
        <taxon>Bacteria</taxon>
        <taxon>Candidatus Jacksoniibacteriota</taxon>
    </lineage>
</organism>
<dbReference type="InterPro" id="IPR029056">
    <property type="entry name" value="Ribokinase-like"/>
</dbReference>
<dbReference type="GO" id="GO:0006796">
    <property type="term" value="P:phosphate-containing compound metabolic process"/>
    <property type="evidence" value="ECO:0007669"/>
    <property type="project" value="UniProtKB-ARBA"/>
</dbReference>
<dbReference type="PANTHER" id="PTHR10584">
    <property type="entry name" value="SUGAR KINASE"/>
    <property type="match status" value="1"/>
</dbReference>
<keyword evidence="2" id="KW-0418">Kinase</keyword>
<evidence type="ECO:0000313" key="5">
    <source>
        <dbReference type="Proteomes" id="UP000178315"/>
    </source>
</evidence>
<sequence>MTYDTITIGTAAIDAFLQIRDVKTRTDKQTFTREYAFPLGGKVPITHLEEHFGGNAVNAAVGFSRLGLKTAILTSLGTSAVSETLITYLKKRSVAIEWISKSKKSAINRSYILDWEKDRSDRVILSYHQPKDFRNLRFPKTRFLYLTSLGEYFEEVARQIPKTPRLIFNPGGYELSLGAHALLPILERAEILIVNKTEAANLLNVEEKATSDHFLISHISRLGPKIVVVTSGKHGASAGGRDGTVLFERSIPPDDLQEVTGAGDAFAVGFTSAYFYGKKLTECLRWGALNATACIQKIGAQNGLLTIGALRKRYKMEYGEN</sequence>
<keyword evidence="1" id="KW-0808">Transferase</keyword>
<reference evidence="4 5" key="1">
    <citation type="journal article" date="2016" name="Nat. Commun.">
        <title>Thousands of microbial genomes shed light on interconnected biogeochemical processes in an aquifer system.</title>
        <authorList>
            <person name="Anantharaman K."/>
            <person name="Brown C.T."/>
            <person name="Hug L.A."/>
            <person name="Sharon I."/>
            <person name="Castelle C.J."/>
            <person name="Probst A.J."/>
            <person name="Thomas B.C."/>
            <person name="Singh A."/>
            <person name="Wilkins M.J."/>
            <person name="Karaoz U."/>
            <person name="Brodie E.L."/>
            <person name="Williams K.H."/>
            <person name="Hubbard S.S."/>
            <person name="Banfield J.F."/>
        </authorList>
    </citation>
    <scope>NUCLEOTIDE SEQUENCE [LARGE SCALE GENOMIC DNA]</scope>
</reference>
<dbReference type="AlphaFoldDB" id="A0A1G2A6H1"/>
<dbReference type="InterPro" id="IPR002139">
    <property type="entry name" value="Ribo/fructo_kinase"/>
</dbReference>
<evidence type="ECO:0000256" key="2">
    <source>
        <dbReference type="ARBA" id="ARBA00022777"/>
    </source>
</evidence>
<name>A0A1G2A6H1_9BACT</name>
<feature type="domain" description="Carbohydrate kinase PfkB" evidence="3">
    <location>
        <begin position="44"/>
        <end position="304"/>
    </location>
</feature>
<accession>A0A1G2A6H1</accession>
<comment type="caution">
    <text evidence="4">The sequence shown here is derived from an EMBL/GenBank/DDBJ whole genome shotgun (WGS) entry which is preliminary data.</text>
</comment>
<protein>
    <recommendedName>
        <fullName evidence="3">Carbohydrate kinase PfkB domain-containing protein</fullName>
    </recommendedName>
</protein>
<evidence type="ECO:0000256" key="1">
    <source>
        <dbReference type="ARBA" id="ARBA00022679"/>
    </source>
</evidence>
<dbReference type="GO" id="GO:0016301">
    <property type="term" value="F:kinase activity"/>
    <property type="evidence" value="ECO:0007669"/>
    <property type="project" value="UniProtKB-KW"/>
</dbReference>
<dbReference type="PRINTS" id="PR00990">
    <property type="entry name" value="RIBOKINASE"/>
</dbReference>
<gene>
    <name evidence="4" type="ORF">A3H61_01485</name>
</gene>